<dbReference type="Gene3D" id="3.40.47.10">
    <property type="match status" value="1"/>
</dbReference>
<accession>X0ZBA3</accession>
<evidence type="ECO:0000313" key="2">
    <source>
        <dbReference type="EMBL" id="GAG57683.1"/>
    </source>
</evidence>
<dbReference type="InterPro" id="IPR016039">
    <property type="entry name" value="Thiolase-like"/>
</dbReference>
<comment type="caution">
    <text evidence="2">The sequence shown here is derived from an EMBL/GenBank/DDBJ whole genome shotgun (WGS) entry which is preliminary data.</text>
</comment>
<dbReference type="AlphaFoldDB" id="X0ZBA3"/>
<sequence length="122" mass="13879">FYDEDHSTPEKTYSKIGGFVKNFEFKSIKYRIPPKMAERMDLVQKFAIKTAEEALTDAGYPTNGKQRLPIATIVGNSSGGDAQRLSNKRIIYSEIKYRINEATSQKISNLIDLRNFFNFSSA</sequence>
<organism evidence="2">
    <name type="scientific">marine sediment metagenome</name>
    <dbReference type="NCBI Taxonomy" id="412755"/>
    <lineage>
        <taxon>unclassified sequences</taxon>
        <taxon>metagenomes</taxon>
        <taxon>ecological metagenomes</taxon>
    </lineage>
</organism>
<dbReference type="InterPro" id="IPR014030">
    <property type="entry name" value="Ketoacyl_synth_N"/>
</dbReference>
<feature type="non-terminal residue" evidence="2">
    <location>
        <position position="1"/>
    </location>
</feature>
<dbReference type="Pfam" id="PF00109">
    <property type="entry name" value="ketoacyl-synt"/>
    <property type="match status" value="1"/>
</dbReference>
<feature type="domain" description="Beta-ketoacyl synthase-like N-terminal" evidence="1">
    <location>
        <begin position="2"/>
        <end position="109"/>
    </location>
</feature>
<gene>
    <name evidence="2" type="ORF">S01H4_16896</name>
</gene>
<dbReference type="GO" id="GO:0016746">
    <property type="term" value="F:acyltransferase activity"/>
    <property type="evidence" value="ECO:0007669"/>
    <property type="project" value="InterPro"/>
</dbReference>
<dbReference type="EMBL" id="BART01007423">
    <property type="protein sequence ID" value="GAG57683.1"/>
    <property type="molecule type" value="Genomic_DNA"/>
</dbReference>
<evidence type="ECO:0000259" key="1">
    <source>
        <dbReference type="Pfam" id="PF00109"/>
    </source>
</evidence>
<proteinExistence type="predicted"/>
<reference evidence="2" key="1">
    <citation type="journal article" date="2014" name="Front. Microbiol.">
        <title>High frequency of phylogenetically diverse reductive dehalogenase-homologous genes in deep subseafloor sedimentary metagenomes.</title>
        <authorList>
            <person name="Kawai M."/>
            <person name="Futagami T."/>
            <person name="Toyoda A."/>
            <person name="Takaki Y."/>
            <person name="Nishi S."/>
            <person name="Hori S."/>
            <person name="Arai W."/>
            <person name="Tsubouchi T."/>
            <person name="Morono Y."/>
            <person name="Uchiyama I."/>
            <person name="Ito T."/>
            <person name="Fujiyama A."/>
            <person name="Inagaki F."/>
            <person name="Takami H."/>
        </authorList>
    </citation>
    <scope>NUCLEOTIDE SEQUENCE</scope>
    <source>
        <strain evidence="2">Expedition CK06-06</strain>
    </source>
</reference>
<name>X0ZBA3_9ZZZZ</name>
<dbReference type="SUPFAM" id="SSF53901">
    <property type="entry name" value="Thiolase-like"/>
    <property type="match status" value="1"/>
</dbReference>
<protein>
    <recommendedName>
        <fullName evidence="1">Beta-ketoacyl synthase-like N-terminal domain-containing protein</fullName>
    </recommendedName>
</protein>